<comment type="subcellular location">
    <subcellularLocation>
        <location evidence="1">Cell outer membrane</location>
        <topology evidence="1">Multi-pass membrane protein</topology>
    </subcellularLocation>
</comment>
<keyword evidence="6 10" id="KW-0798">TonB box</keyword>
<evidence type="ECO:0000256" key="5">
    <source>
        <dbReference type="ARBA" id="ARBA00022729"/>
    </source>
</evidence>
<dbReference type="SUPFAM" id="SSF49464">
    <property type="entry name" value="Carboxypeptidase regulatory domain-like"/>
    <property type="match status" value="1"/>
</dbReference>
<evidence type="ECO:0000256" key="7">
    <source>
        <dbReference type="ARBA" id="ARBA00023136"/>
    </source>
</evidence>
<feature type="domain" description="TonB-dependent receptor plug" evidence="13">
    <location>
        <begin position="210"/>
        <end position="287"/>
    </location>
</feature>
<organism evidence="14 15">
    <name type="scientific">Phocaeicola coprocola</name>
    <dbReference type="NCBI Taxonomy" id="310298"/>
    <lineage>
        <taxon>Bacteria</taxon>
        <taxon>Pseudomonadati</taxon>
        <taxon>Bacteroidota</taxon>
        <taxon>Bacteroidia</taxon>
        <taxon>Bacteroidales</taxon>
        <taxon>Bacteroidaceae</taxon>
        <taxon>Phocaeicola</taxon>
    </lineage>
</organism>
<keyword evidence="5 11" id="KW-0732">Signal</keyword>
<dbReference type="GO" id="GO:0009279">
    <property type="term" value="C:cell outer membrane"/>
    <property type="evidence" value="ECO:0007669"/>
    <property type="project" value="UniProtKB-SubCell"/>
</dbReference>
<dbReference type="InterPro" id="IPR039426">
    <property type="entry name" value="TonB-dep_rcpt-like"/>
</dbReference>
<keyword evidence="4" id="KW-0812">Transmembrane</keyword>
<evidence type="ECO:0000313" key="15">
    <source>
        <dbReference type="Proteomes" id="UP000285864"/>
    </source>
</evidence>
<dbReference type="InterPro" id="IPR012910">
    <property type="entry name" value="Plug_dom"/>
</dbReference>
<dbReference type="InterPro" id="IPR008969">
    <property type="entry name" value="CarboxyPept-like_regulatory"/>
</dbReference>
<dbReference type="AlphaFoldDB" id="A0A412GLI2"/>
<evidence type="ECO:0000256" key="2">
    <source>
        <dbReference type="ARBA" id="ARBA00022448"/>
    </source>
</evidence>
<evidence type="ECO:0000256" key="3">
    <source>
        <dbReference type="ARBA" id="ARBA00022452"/>
    </source>
</evidence>
<protein>
    <submittedName>
        <fullName evidence="14">TonB-dependent receptor</fullName>
    </submittedName>
</protein>
<dbReference type="InterPro" id="IPR037066">
    <property type="entry name" value="Plug_dom_sf"/>
</dbReference>
<name>A0A412GLI2_9BACT</name>
<gene>
    <name evidence="14" type="ORF">DWY20_08805</name>
</gene>
<dbReference type="Pfam" id="PF13715">
    <property type="entry name" value="CarbopepD_reg_2"/>
    <property type="match status" value="1"/>
</dbReference>
<dbReference type="InterPro" id="IPR000531">
    <property type="entry name" value="Beta-barrel_TonB"/>
</dbReference>
<evidence type="ECO:0000256" key="1">
    <source>
        <dbReference type="ARBA" id="ARBA00004571"/>
    </source>
</evidence>
<keyword evidence="15" id="KW-1185">Reference proteome</keyword>
<dbReference type="Pfam" id="PF00593">
    <property type="entry name" value="TonB_dep_Rec_b-barrel"/>
    <property type="match status" value="1"/>
</dbReference>
<dbReference type="PANTHER" id="PTHR30069">
    <property type="entry name" value="TONB-DEPENDENT OUTER MEMBRANE RECEPTOR"/>
    <property type="match status" value="1"/>
</dbReference>
<keyword evidence="8 14" id="KW-0675">Receptor</keyword>
<dbReference type="PANTHER" id="PTHR30069:SF29">
    <property type="entry name" value="HEMOGLOBIN AND HEMOGLOBIN-HAPTOGLOBIN-BINDING PROTEIN 1-RELATED"/>
    <property type="match status" value="1"/>
</dbReference>
<keyword evidence="3" id="KW-1134">Transmembrane beta strand</keyword>
<dbReference type="Gene3D" id="2.60.40.1120">
    <property type="entry name" value="Carboxypeptidase-like, regulatory domain"/>
    <property type="match status" value="1"/>
</dbReference>
<keyword evidence="9" id="KW-0998">Cell outer membrane</keyword>
<dbReference type="Proteomes" id="UP000285864">
    <property type="component" value="Unassembled WGS sequence"/>
</dbReference>
<dbReference type="SUPFAM" id="SSF56935">
    <property type="entry name" value="Porins"/>
    <property type="match status" value="1"/>
</dbReference>
<comment type="caution">
    <text evidence="14">The sequence shown here is derived from an EMBL/GenBank/DDBJ whole genome shotgun (WGS) entry which is preliminary data.</text>
</comment>
<keyword evidence="2" id="KW-0813">Transport</keyword>
<feature type="domain" description="TonB-dependent receptor-like beta-barrel" evidence="12">
    <location>
        <begin position="408"/>
        <end position="826"/>
    </location>
</feature>
<evidence type="ECO:0000259" key="12">
    <source>
        <dbReference type="Pfam" id="PF00593"/>
    </source>
</evidence>
<dbReference type="EMBL" id="QRUU01000034">
    <property type="protein sequence ID" value="RGR95705.1"/>
    <property type="molecule type" value="Genomic_DNA"/>
</dbReference>
<evidence type="ECO:0000313" key="14">
    <source>
        <dbReference type="EMBL" id="RGR95705.1"/>
    </source>
</evidence>
<dbReference type="GO" id="GO:0015344">
    <property type="term" value="F:siderophore uptake transmembrane transporter activity"/>
    <property type="evidence" value="ECO:0007669"/>
    <property type="project" value="TreeGrafter"/>
</dbReference>
<dbReference type="Gene3D" id="2.170.130.10">
    <property type="entry name" value="TonB-dependent receptor, plug domain"/>
    <property type="match status" value="1"/>
</dbReference>
<evidence type="ECO:0000256" key="11">
    <source>
        <dbReference type="SAM" id="SignalP"/>
    </source>
</evidence>
<accession>A0A412GLI2</accession>
<dbReference type="Pfam" id="PF07715">
    <property type="entry name" value="Plug"/>
    <property type="match status" value="1"/>
</dbReference>
<evidence type="ECO:0000256" key="6">
    <source>
        <dbReference type="ARBA" id="ARBA00023077"/>
    </source>
</evidence>
<comment type="similarity">
    <text evidence="10">Belongs to the TonB-dependent receptor family.</text>
</comment>
<evidence type="ECO:0000256" key="8">
    <source>
        <dbReference type="ARBA" id="ARBA00023170"/>
    </source>
</evidence>
<dbReference type="GO" id="GO:0044718">
    <property type="term" value="P:siderophore transmembrane transport"/>
    <property type="evidence" value="ECO:0007669"/>
    <property type="project" value="TreeGrafter"/>
</dbReference>
<evidence type="ECO:0000259" key="13">
    <source>
        <dbReference type="Pfam" id="PF07715"/>
    </source>
</evidence>
<keyword evidence="7 10" id="KW-0472">Membrane</keyword>
<proteinExistence type="inferred from homology"/>
<dbReference type="RefSeq" id="WP_118484490.1">
    <property type="nucleotide sequence ID" value="NZ_QRUU01000034.1"/>
</dbReference>
<feature type="signal peptide" evidence="11">
    <location>
        <begin position="1"/>
        <end position="18"/>
    </location>
</feature>
<evidence type="ECO:0000256" key="10">
    <source>
        <dbReference type="RuleBase" id="RU003357"/>
    </source>
</evidence>
<dbReference type="InterPro" id="IPR036942">
    <property type="entry name" value="Beta-barrel_TonB_sf"/>
</dbReference>
<reference evidence="14 15" key="1">
    <citation type="submission" date="2018-08" db="EMBL/GenBank/DDBJ databases">
        <title>A genome reference for cultivated species of the human gut microbiota.</title>
        <authorList>
            <person name="Zou Y."/>
            <person name="Xue W."/>
            <person name="Luo G."/>
        </authorList>
    </citation>
    <scope>NUCLEOTIDE SEQUENCE [LARGE SCALE GENOMIC DNA]</scope>
    <source>
        <strain evidence="14 15">AF24-2</strain>
    </source>
</reference>
<dbReference type="Gene3D" id="2.40.170.20">
    <property type="entry name" value="TonB-dependent receptor, beta-barrel domain"/>
    <property type="match status" value="1"/>
</dbReference>
<evidence type="ECO:0000256" key="9">
    <source>
        <dbReference type="ARBA" id="ARBA00023237"/>
    </source>
</evidence>
<feature type="chain" id="PRO_5019354682" evidence="11">
    <location>
        <begin position="19"/>
        <end position="866"/>
    </location>
</feature>
<evidence type="ECO:0000256" key="4">
    <source>
        <dbReference type="ARBA" id="ARBA00022692"/>
    </source>
</evidence>
<sequence>MRTFFCTVLLCLHVAANASSESTEMKRAIDTMQEVYHVSFVYDSALADVMPADRPLPDKTLTENLNIVLGGTGIKWEIKDEYVLLFRQNKYTFSGYICQDNGESLINVTVYDKTTRTGTLTDEHGFFSITLPEGKHVLRVSYIGYEEVVKELDLQSDYFGTIYLKESTTALAGVEVTANLNDPLFTTQTGKVSFTPELLNTEFSLLSSPDLVKSIQNLPGVSSGTELLSGLYVHGGRNDENMFLLDGTPLYQVNHLGGLFSAFNTDVVKNVDFYKSGFPARYGGRTASVIDVRTREGDMKEYHGTFSIGLLDGRFQFEGPVIKDKTSFSFGMRRSWMDLLTTPALWIANRNFSDKNIKTRYAFHDINAKITHRFSDRNKLSLSVYSARDLFKSRVLQQFPEGYMFQKYEERDENTFHIRWGNLSVGLNWSGQLTPKLSGNVSLVYARNLAKYSFLSDESYYEQDKRVSMERMQRSNYSTIDDVGYRMEFSYRPAASHHIRLGSNYLFHLYHPQRIASQDIRETAGIADTLSSAGEGRYRGSEISFYVEDDMQLTEKLRVNAGLHYVLYRVTGATYHSLEPRLSVGYRLFDWATLKASYTEMSQFAHQLSNSYLNLPTDCWVSSTSRIRPMRSRQVAGGIYMKLPWNLSMDIEGYFRITDRMLEYDTGGNLTLPADNWEKWVRVGKGKSYGLEASLAYRHAKNVFQASYTLSWSKQKFEDFYPDWYASKFDNRHKLNLMFRHKFNNRIDAYAAWTFRSGDRATVPMQYVENPSLPGTVQPSDAAGSWVYEKPNNITLPAYHRLDVGINFRRTTKRGFERIWNISIYNAYCRMNAFYTQVERQADGSFRGKAIGLFPVIPSFSYTLKF</sequence>